<organism evidence="3 4">
    <name type="scientific">Rhizophlyctis rosea</name>
    <dbReference type="NCBI Taxonomy" id="64517"/>
    <lineage>
        <taxon>Eukaryota</taxon>
        <taxon>Fungi</taxon>
        <taxon>Fungi incertae sedis</taxon>
        <taxon>Chytridiomycota</taxon>
        <taxon>Chytridiomycota incertae sedis</taxon>
        <taxon>Chytridiomycetes</taxon>
        <taxon>Rhizophlyctidales</taxon>
        <taxon>Rhizophlyctidaceae</taxon>
        <taxon>Rhizophlyctis</taxon>
    </lineage>
</organism>
<dbReference type="GO" id="GO:0005524">
    <property type="term" value="F:ATP binding"/>
    <property type="evidence" value="ECO:0007669"/>
    <property type="project" value="InterPro"/>
</dbReference>
<dbReference type="Proteomes" id="UP001212841">
    <property type="component" value="Unassembled WGS sequence"/>
</dbReference>
<feature type="compositionally biased region" description="Polar residues" evidence="1">
    <location>
        <begin position="37"/>
        <end position="49"/>
    </location>
</feature>
<dbReference type="PROSITE" id="PS50011">
    <property type="entry name" value="PROTEIN_KINASE_DOM"/>
    <property type="match status" value="1"/>
</dbReference>
<accession>A0AAD5S778</accession>
<dbReference type="Pfam" id="PF13191">
    <property type="entry name" value="AAA_16"/>
    <property type="match status" value="1"/>
</dbReference>
<evidence type="ECO:0000313" key="4">
    <source>
        <dbReference type="Proteomes" id="UP001212841"/>
    </source>
</evidence>
<dbReference type="InterPro" id="IPR053159">
    <property type="entry name" value="Hybrid_Histidine_Kinase"/>
</dbReference>
<feature type="region of interest" description="Disordered" evidence="1">
    <location>
        <begin position="35"/>
        <end position="95"/>
    </location>
</feature>
<dbReference type="PANTHER" id="PTHR43642:SF1">
    <property type="entry name" value="HYBRID SIGNAL TRANSDUCTION HISTIDINE KINASE G"/>
    <property type="match status" value="1"/>
</dbReference>
<dbReference type="PANTHER" id="PTHR43642">
    <property type="entry name" value="HYBRID SIGNAL TRANSDUCTION HISTIDINE KINASE G"/>
    <property type="match status" value="1"/>
</dbReference>
<gene>
    <name evidence="3" type="ORF">HK097_000538</name>
</gene>
<sequence length="528" mass="59041">MAALSNVLEQYTDLTLVYESGDIGIYRAVLSPLASPSDMSPTRSQTHSPSHYFVPSHEHHKQNATSPPPHPSYTQSSDFANNHLPREHSSNALSSYPPVPSFAGLTQSLQPTTVILKAVLNPTSDSLFRLRHEHQILKYISQTPGIITPLAFEQSTAQGPVLIFQDYEPDVWNLRKWIAPICGCGVEQGQDGQQPVQRQPGVLPRFDAIEFLKIVSGVATVLTSLHQTYHIIHRNIKPDNIIYRDGQIYLTDFTYASQLERERQPINNIKMLEGDLRYIAPESTGRMNRSSDHRSDFYSLGVTLYEVATGRLPFSTFDDPMELLHYHLAQDAKPVYMVNPAVPLPISNMIDKMMAKSADEDRYQNAMGIKADADALLGTLIDGNPIERFVVGRYDHKSQLIVSQKLYGREKEIDLLLRKFKGCKLAGAPAELVLIQGFSGVGKTSLVQELHQPIIASRSLYTAGKIDQYQRNVPFYSFLQAFRDLVNHLLTESAPSLDKWRQSILQAVGGLGRVITDLVPELVQVIGE</sequence>
<dbReference type="GO" id="GO:0004672">
    <property type="term" value="F:protein kinase activity"/>
    <property type="evidence" value="ECO:0007669"/>
    <property type="project" value="InterPro"/>
</dbReference>
<dbReference type="Gene3D" id="1.10.510.10">
    <property type="entry name" value="Transferase(Phosphotransferase) domain 1"/>
    <property type="match status" value="1"/>
</dbReference>
<keyword evidence="4" id="KW-1185">Reference proteome</keyword>
<proteinExistence type="predicted"/>
<protein>
    <recommendedName>
        <fullName evidence="2">Protein kinase domain-containing protein</fullName>
    </recommendedName>
</protein>
<dbReference type="AlphaFoldDB" id="A0AAD5S778"/>
<dbReference type="InterPro" id="IPR027417">
    <property type="entry name" value="P-loop_NTPase"/>
</dbReference>
<feature type="non-terminal residue" evidence="3">
    <location>
        <position position="1"/>
    </location>
</feature>
<evidence type="ECO:0000259" key="2">
    <source>
        <dbReference type="PROSITE" id="PS50011"/>
    </source>
</evidence>
<comment type="caution">
    <text evidence="3">The sequence shown here is derived from an EMBL/GenBank/DDBJ whole genome shotgun (WGS) entry which is preliminary data.</text>
</comment>
<feature type="domain" description="Protein kinase" evidence="2">
    <location>
        <begin position="91"/>
        <end position="401"/>
    </location>
</feature>
<reference evidence="3" key="1">
    <citation type="submission" date="2020-05" db="EMBL/GenBank/DDBJ databases">
        <title>Phylogenomic resolution of chytrid fungi.</title>
        <authorList>
            <person name="Stajich J.E."/>
            <person name="Amses K."/>
            <person name="Simmons R."/>
            <person name="Seto K."/>
            <person name="Myers J."/>
            <person name="Bonds A."/>
            <person name="Quandt C.A."/>
            <person name="Barry K."/>
            <person name="Liu P."/>
            <person name="Grigoriev I."/>
            <person name="Longcore J.E."/>
            <person name="James T.Y."/>
        </authorList>
    </citation>
    <scope>NUCLEOTIDE SEQUENCE</scope>
    <source>
        <strain evidence="3">JEL0318</strain>
    </source>
</reference>
<dbReference type="Pfam" id="PF00069">
    <property type="entry name" value="Pkinase"/>
    <property type="match status" value="1"/>
</dbReference>
<dbReference type="Gene3D" id="3.40.50.300">
    <property type="entry name" value="P-loop containing nucleotide triphosphate hydrolases"/>
    <property type="match status" value="1"/>
</dbReference>
<evidence type="ECO:0000256" key="1">
    <source>
        <dbReference type="SAM" id="MobiDB-lite"/>
    </source>
</evidence>
<dbReference type="InterPro" id="IPR011009">
    <property type="entry name" value="Kinase-like_dom_sf"/>
</dbReference>
<dbReference type="EMBL" id="JADGJD010001098">
    <property type="protein sequence ID" value="KAJ3046753.1"/>
    <property type="molecule type" value="Genomic_DNA"/>
</dbReference>
<dbReference type="SUPFAM" id="SSF56112">
    <property type="entry name" value="Protein kinase-like (PK-like)"/>
    <property type="match status" value="1"/>
</dbReference>
<dbReference type="InterPro" id="IPR000719">
    <property type="entry name" value="Prot_kinase_dom"/>
</dbReference>
<dbReference type="SUPFAM" id="SSF52540">
    <property type="entry name" value="P-loop containing nucleoside triphosphate hydrolases"/>
    <property type="match status" value="1"/>
</dbReference>
<name>A0AAD5S778_9FUNG</name>
<evidence type="ECO:0000313" key="3">
    <source>
        <dbReference type="EMBL" id="KAJ3046753.1"/>
    </source>
</evidence>
<dbReference type="InterPro" id="IPR041664">
    <property type="entry name" value="AAA_16"/>
</dbReference>